<evidence type="ECO:0000256" key="9">
    <source>
        <dbReference type="ARBA" id="ARBA00023225"/>
    </source>
</evidence>
<evidence type="ECO:0000256" key="7">
    <source>
        <dbReference type="ARBA" id="ARBA00022795"/>
    </source>
</evidence>
<dbReference type="EMBL" id="CP006569">
    <property type="protein sequence ID" value="AHF75749.1"/>
    <property type="molecule type" value="Genomic_DNA"/>
</dbReference>
<dbReference type="Proteomes" id="UP000019028">
    <property type="component" value="Chromosome"/>
</dbReference>
<keyword evidence="12" id="KW-0969">Cilium</keyword>
<sequence length="229" mass="25075">MSDVRDAAWRPWSLTDFAPLPGGHPAPEHEISEQRHQQAALALMREKVLQEAQQAGFEEGRRQGFQQGRQEGHQAGLQAGLEEGRAQGQREQQPAIAQLQTLVSEFQHSLDAMDTVIADRLAQLALHAARQVLGALPAQWDDIMAAPIQHLLQQEPAFSGPLQLRVHPALLPLVEQHLAATLDQFGWHLQADPQLHPGGCKLCAADGSLDASLATRWQALCRLAAPEVL</sequence>
<dbReference type="PATRIC" id="fig|1239307.3.peg.701"/>
<accession>W0HPK1</accession>
<proteinExistence type="inferred from homology"/>
<keyword evidence="6" id="KW-0963">Cytoplasm</keyword>
<keyword evidence="9" id="KW-1006">Bacterial flagellum protein export</keyword>
<dbReference type="GO" id="GO:0009288">
    <property type="term" value="C:bacterial-type flagellum"/>
    <property type="evidence" value="ECO:0007669"/>
    <property type="project" value="InterPro"/>
</dbReference>
<dbReference type="PANTHER" id="PTHR34982:SF1">
    <property type="entry name" value="FLAGELLAR ASSEMBLY PROTEIN FLIH"/>
    <property type="match status" value="1"/>
</dbReference>
<evidence type="ECO:0000256" key="6">
    <source>
        <dbReference type="ARBA" id="ARBA00022490"/>
    </source>
</evidence>
<dbReference type="GO" id="GO:0003774">
    <property type="term" value="F:cytoskeletal motor activity"/>
    <property type="evidence" value="ECO:0007669"/>
    <property type="project" value="InterPro"/>
</dbReference>
<dbReference type="OrthoDB" id="6415116at2"/>
<dbReference type="RefSeq" id="WP_025420881.1">
    <property type="nucleotide sequence ID" value="NZ_CP006569.1"/>
</dbReference>
<dbReference type="PANTHER" id="PTHR34982">
    <property type="entry name" value="YOP PROTEINS TRANSLOCATION PROTEIN L"/>
    <property type="match status" value="1"/>
</dbReference>
<evidence type="ECO:0000256" key="1">
    <source>
        <dbReference type="ARBA" id="ARBA00003041"/>
    </source>
</evidence>
<evidence type="ECO:0000256" key="3">
    <source>
        <dbReference type="ARBA" id="ARBA00006602"/>
    </source>
</evidence>
<dbReference type="GO" id="GO:0071973">
    <property type="term" value="P:bacterial-type flagellum-dependent cell motility"/>
    <property type="evidence" value="ECO:0007669"/>
    <property type="project" value="InterPro"/>
</dbReference>
<keyword evidence="8" id="KW-0653">Protein transport</keyword>
<dbReference type="InterPro" id="IPR018035">
    <property type="entry name" value="Flagellar_FliH/T3SS_HrpE"/>
</dbReference>
<dbReference type="PRINTS" id="PR01003">
    <property type="entry name" value="FLGFLIH"/>
</dbReference>
<reference evidence="12 13" key="1">
    <citation type="journal article" date="2014" name="Genome Biol. Evol.">
        <title>Genome degeneration and adaptation in a nascent stage of symbiosis.</title>
        <authorList>
            <person name="Oakeson K.F."/>
            <person name="Gil R."/>
            <person name="Clayton A.L."/>
            <person name="Dunn D.M."/>
            <person name="von Niederhausern A.C."/>
            <person name="Hamil C."/>
            <person name="Aoyagi A."/>
            <person name="Duval B."/>
            <person name="Baca A."/>
            <person name="Silva F.J."/>
            <person name="Vallier A."/>
            <person name="Jackson D.G."/>
            <person name="Latorre A."/>
            <person name="Weiss R.B."/>
            <person name="Heddi A."/>
            <person name="Moya A."/>
            <person name="Dale C."/>
        </authorList>
    </citation>
    <scope>NUCLEOTIDE SEQUENCE [LARGE SCALE GENOMIC DNA]</scope>
    <source>
        <strain evidence="12 13">HS1</strain>
    </source>
</reference>
<keyword evidence="12" id="KW-0282">Flagellum</keyword>
<gene>
    <name evidence="12" type="primary">fliH2</name>
    <name evidence="12" type="ORF">Sant_0653</name>
</gene>
<evidence type="ECO:0000256" key="2">
    <source>
        <dbReference type="ARBA" id="ARBA00004496"/>
    </source>
</evidence>
<keyword evidence="12" id="KW-0966">Cell projection</keyword>
<feature type="domain" description="Flagellar assembly protein FliH/Type III secretion system HrpE" evidence="11">
    <location>
        <begin position="95"/>
        <end position="219"/>
    </location>
</feature>
<dbReference type="AlphaFoldDB" id="W0HPK1"/>
<dbReference type="InterPro" id="IPR000563">
    <property type="entry name" value="Flag_FliH"/>
</dbReference>
<evidence type="ECO:0000313" key="13">
    <source>
        <dbReference type="Proteomes" id="UP000019028"/>
    </source>
</evidence>
<keyword evidence="5" id="KW-0813">Transport</keyword>
<keyword evidence="13" id="KW-1185">Reference proteome</keyword>
<name>W0HPK1_9GAMM</name>
<protein>
    <recommendedName>
        <fullName evidence="4">Flagellar assembly protein FliH</fullName>
    </recommendedName>
</protein>
<comment type="similarity">
    <text evidence="3">Belongs to the FliH family.</text>
</comment>
<dbReference type="InterPro" id="IPR051472">
    <property type="entry name" value="T3SS_Stator/FliH"/>
</dbReference>
<dbReference type="GO" id="GO:0044781">
    <property type="term" value="P:bacterial-type flagellum organization"/>
    <property type="evidence" value="ECO:0007669"/>
    <property type="project" value="UniProtKB-KW"/>
</dbReference>
<comment type="function">
    <text evidence="1">Needed for flagellar regrowth and assembly.</text>
</comment>
<dbReference type="GO" id="GO:0015031">
    <property type="term" value="P:protein transport"/>
    <property type="evidence" value="ECO:0007669"/>
    <property type="project" value="UniProtKB-KW"/>
</dbReference>
<dbReference type="GO" id="GO:0005829">
    <property type="term" value="C:cytosol"/>
    <property type="evidence" value="ECO:0007669"/>
    <property type="project" value="TreeGrafter"/>
</dbReference>
<dbReference type="HOGENOM" id="CLU_062625_4_2_6"/>
<dbReference type="KEGG" id="sod:Sant_0653"/>
<evidence type="ECO:0000256" key="5">
    <source>
        <dbReference type="ARBA" id="ARBA00022448"/>
    </source>
</evidence>
<evidence type="ECO:0000256" key="10">
    <source>
        <dbReference type="SAM" id="MobiDB-lite"/>
    </source>
</evidence>
<comment type="subcellular location">
    <subcellularLocation>
        <location evidence="2">Cytoplasm</location>
    </subcellularLocation>
</comment>
<evidence type="ECO:0000256" key="4">
    <source>
        <dbReference type="ARBA" id="ARBA00016507"/>
    </source>
</evidence>
<evidence type="ECO:0000256" key="8">
    <source>
        <dbReference type="ARBA" id="ARBA00022927"/>
    </source>
</evidence>
<feature type="region of interest" description="Disordered" evidence="10">
    <location>
        <begin position="54"/>
        <end position="76"/>
    </location>
</feature>
<organism evidence="12 13">
    <name type="scientific">Sodalis praecaptivus</name>
    <dbReference type="NCBI Taxonomy" id="1239307"/>
    <lineage>
        <taxon>Bacteria</taxon>
        <taxon>Pseudomonadati</taxon>
        <taxon>Pseudomonadota</taxon>
        <taxon>Gammaproteobacteria</taxon>
        <taxon>Enterobacterales</taxon>
        <taxon>Bruguierivoracaceae</taxon>
        <taxon>Sodalis</taxon>
    </lineage>
</organism>
<dbReference type="Pfam" id="PF02108">
    <property type="entry name" value="FliH"/>
    <property type="match status" value="1"/>
</dbReference>
<evidence type="ECO:0000313" key="12">
    <source>
        <dbReference type="EMBL" id="AHF75749.1"/>
    </source>
</evidence>
<keyword evidence="7" id="KW-1005">Bacterial flagellum biogenesis</keyword>
<evidence type="ECO:0000259" key="11">
    <source>
        <dbReference type="Pfam" id="PF02108"/>
    </source>
</evidence>